<dbReference type="Pfam" id="PF13419">
    <property type="entry name" value="HAD_2"/>
    <property type="match status" value="1"/>
</dbReference>
<dbReference type="Gene3D" id="1.10.150.240">
    <property type="entry name" value="Putative phosphatase, domain 2"/>
    <property type="match status" value="1"/>
</dbReference>
<dbReference type="InterPro" id="IPR006439">
    <property type="entry name" value="HAD-SF_hydro_IA"/>
</dbReference>
<reference evidence="2" key="2">
    <citation type="submission" date="2012-03" db="EMBL/GenBank/DDBJ databases">
        <title>Complete genome sequence of Flavobacterium indicum GPTSA100-9T, isolated from warm spring water.</title>
        <authorList>
            <person name="Barbier P."/>
            <person name="Houel A."/>
            <person name="Loux V."/>
            <person name="Poulain J."/>
            <person name="Bernardet J.-F."/>
            <person name="Touchon M."/>
            <person name="Duchaud E."/>
        </authorList>
    </citation>
    <scope>NUCLEOTIDE SEQUENCE [LARGE SCALE GENOMIC DNA]</scope>
    <source>
        <strain evidence="2">DSM 17447 / CIP 109464 / GPTSA100-9</strain>
    </source>
</reference>
<dbReference type="InterPro" id="IPR011951">
    <property type="entry name" value="HAD-SF_hydro_IA_YjjG/PynA"/>
</dbReference>
<protein>
    <submittedName>
        <fullName evidence="1">Probable hydrolase (HAD superfamily)</fullName>
    </submittedName>
</protein>
<dbReference type="GO" id="GO:0008253">
    <property type="term" value="F:5'-nucleotidase activity"/>
    <property type="evidence" value="ECO:0007669"/>
    <property type="project" value="InterPro"/>
</dbReference>
<evidence type="ECO:0000313" key="1">
    <source>
        <dbReference type="EMBL" id="CCG52541.1"/>
    </source>
</evidence>
<dbReference type="InterPro" id="IPR023214">
    <property type="entry name" value="HAD_sf"/>
</dbReference>
<dbReference type="InterPro" id="IPR036412">
    <property type="entry name" value="HAD-like_sf"/>
</dbReference>
<keyword evidence="2" id="KW-1185">Reference proteome</keyword>
<dbReference type="SUPFAM" id="SSF56784">
    <property type="entry name" value="HAD-like"/>
    <property type="match status" value="1"/>
</dbReference>
<dbReference type="STRING" id="1094466.KQS_02750"/>
<dbReference type="PATRIC" id="fig|1094466.5.peg.545"/>
<dbReference type="InterPro" id="IPR041492">
    <property type="entry name" value="HAD_2"/>
</dbReference>
<accession>H8XSF6</accession>
<dbReference type="InterPro" id="IPR023198">
    <property type="entry name" value="PGP-like_dom2"/>
</dbReference>
<dbReference type="KEGG" id="fin:KQS_02750"/>
<name>H8XSF6_FLAIG</name>
<dbReference type="Gene3D" id="3.40.50.1000">
    <property type="entry name" value="HAD superfamily/HAD-like"/>
    <property type="match status" value="1"/>
</dbReference>
<dbReference type="PANTHER" id="PTHR47478">
    <property type="match status" value="1"/>
</dbReference>
<dbReference type="NCBIfam" id="TIGR02254">
    <property type="entry name" value="YjjG_YfnB"/>
    <property type="match status" value="1"/>
</dbReference>
<dbReference type="HOGENOM" id="CLU_045011_8_1_10"/>
<sequence length="227" mass="26679">MKNIKHIFFDLDHTLWDFEKNSALAFERIFEENQIPIPIEDFMNVYNPINQEYWKLYQVNKISHQELRFGRLHDSFTRLKYSLSENVIHQFSDDFIHYLPLNNHLIEGTLETLDYLHTKYNLHIITNGFAHVQESKMINSNLIAYFHTITNSEMAGSKKPHQSIFEFALNQSNAKKEESIMIGDSWEADVLGALDFGMQAIYFNPEKIETVSSVIEISKLIELKNIF</sequence>
<dbReference type="AlphaFoldDB" id="H8XSF6"/>
<keyword evidence="1" id="KW-0378">Hydrolase</keyword>
<dbReference type="RefSeq" id="WP_014387685.1">
    <property type="nucleotide sequence ID" value="NC_017025.1"/>
</dbReference>
<dbReference type="SFLD" id="SFLDS00003">
    <property type="entry name" value="Haloacid_Dehalogenase"/>
    <property type="match status" value="1"/>
</dbReference>
<dbReference type="NCBIfam" id="TIGR01549">
    <property type="entry name" value="HAD-SF-IA-v1"/>
    <property type="match status" value="1"/>
</dbReference>
<dbReference type="SFLD" id="SFLDG01129">
    <property type="entry name" value="C1.5:_HAD__Beta-PGM__Phosphata"/>
    <property type="match status" value="1"/>
</dbReference>
<evidence type="ECO:0000313" key="2">
    <source>
        <dbReference type="Proteomes" id="UP000007599"/>
    </source>
</evidence>
<dbReference type="InterPro" id="IPR052550">
    <property type="entry name" value="Pyrimidine_5'-ntase_YjjG"/>
</dbReference>
<gene>
    <name evidence="1" type="ordered locus">KQS_02750</name>
</gene>
<organism evidence="1 2">
    <name type="scientific">Flavobacterium indicum (strain DSM 17447 / CIP 109464 / GPTSA100-9)</name>
    <dbReference type="NCBI Taxonomy" id="1094466"/>
    <lineage>
        <taxon>Bacteria</taxon>
        <taxon>Pseudomonadati</taxon>
        <taxon>Bacteroidota</taxon>
        <taxon>Flavobacteriia</taxon>
        <taxon>Flavobacteriales</taxon>
        <taxon>Flavobacteriaceae</taxon>
        <taxon>Flavobacterium</taxon>
    </lineage>
</organism>
<proteinExistence type="predicted"/>
<dbReference type="EMBL" id="HE774682">
    <property type="protein sequence ID" value="CCG52541.1"/>
    <property type="molecule type" value="Genomic_DNA"/>
</dbReference>
<dbReference type="PANTHER" id="PTHR47478:SF1">
    <property type="entry name" value="PYRIMIDINE 5'-NUCLEOTIDASE YJJG"/>
    <property type="match status" value="1"/>
</dbReference>
<dbReference type="Proteomes" id="UP000007599">
    <property type="component" value="Chromosome I"/>
</dbReference>
<dbReference type="eggNOG" id="COG1011">
    <property type="taxonomic scope" value="Bacteria"/>
</dbReference>
<reference evidence="1 2" key="1">
    <citation type="journal article" date="2012" name="J. Bacteriol.">
        <title>Complete Genome Sequence of Flavobacterium indicum GPSTA100-9T, Isolated from Warm Spring Water.</title>
        <authorList>
            <person name="Barbier P."/>
            <person name="Houel A."/>
            <person name="Loux V."/>
            <person name="Poulain J."/>
            <person name="Bernardet J.F."/>
            <person name="Touchon M."/>
            <person name="Duchaud E."/>
        </authorList>
    </citation>
    <scope>NUCLEOTIDE SEQUENCE [LARGE SCALE GENOMIC DNA]</scope>
    <source>
        <strain evidence="2">DSM 17447 / CIP 109464 / GPTSA100-9</strain>
    </source>
</reference>